<reference evidence="8" key="1">
    <citation type="submission" date="2021-08" db="EMBL/GenBank/DDBJ databases">
        <title>Hoeflea bacterium WL0058 sp. nov., isolated from the sediment.</title>
        <authorList>
            <person name="Wang L."/>
            <person name="Zhang D."/>
        </authorList>
    </citation>
    <scope>NUCLEOTIDE SEQUENCE</scope>
    <source>
        <strain evidence="8">WL0058</strain>
    </source>
</reference>
<keyword evidence="4" id="KW-0233">DNA recombination</keyword>
<gene>
    <name evidence="8" type="ORF">K1W69_09030</name>
</gene>
<dbReference type="Pfam" id="PF00589">
    <property type="entry name" value="Phage_integrase"/>
    <property type="match status" value="1"/>
</dbReference>
<keyword evidence="3 5" id="KW-0238">DNA-binding</keyword>
<dbReference type="CDD" id="cd00796">
    <property type="entry name" value="INT_Rci_Hp1_C"/>
    <property type="match status" value="1"/>
</dbReference>
<dbReference type="InterPro" id="IPR025166">
    <property type="entry name" value="Integrase_DNA_bind_dom"/>
</dbReference>
<feature type="domain" description="Tyr recombinase" evidence="6">
    <location>
        <begin position="219"/>
        <end position="394"/>
    </location>
</feature>
<dbReference type="GO" id="GO:0003677">
    <property type="term" value="F:DNA binding"/>
    <property type="evidence" value="ECO:0007669"/>
    <property type="project" value="UniProtKB-UniRule"/>
</dbReference>
<comment type="similarity">
    <text evidence="1">Belongs to the 'phage' integrase family.</text>
</comment>
<evidence type="ECO:0000256" key="2">
    <source>
        <dbReference type="ARBA" id="ARBA00022908"/>
    </source>
</evidence>
<dbReference type="GO" id="GO:0006310">
    <property type="term" value="P:DNA recombination"/>
    <property type="evidence" value="ECO:0007669"/>
    <property type="project" value="UniProtKB-KW"/>
</dbReference>
<evidence type="ECO:0000259" key="6">
    <source>
        <dbReference type="PROSITE" id="PS51898"/>
    </source>
</evidence>
<comment type="caution">
    <text evidence="8">The sequence shown here is derived from an EMBL/GenBank/DDBJ whole genome shotgun (WGS) entry which is preliminary data.</text>
</comment>
<feature type="domain" description="Core-binding (CB)" evidence="7">
    <location>
        <begin position="101"/>
        <end position="199"/>
    </location>
</feature>
<dbReference type="Gene3D" id="1.10.443.10">
    <property type="entry name" value="Intergrase catalytic core"/>
    <property type="match status" value="1"/>
</dbReference>
<dbReference type="PROSITE" id="PS51898">
    <property type="entry name" value="TYR_RECOMBINASE"/>
    <property type="match status" value="1"/>
</dbReference>
<dbReference type="AlphaFoldDB" id="A0AAE3D056"/>
<dbReference type="Pfam" id="PF13356">
    <property type="entry name" value="Arm-DNA-bind_3"/>
    <property type="match status" value="1"/>
</dbReference>
<dbReference type="InterPro" id="IPR011010">
    <property type="entry name" value="DNA_brk_join_enz"/>
</dbReference>
<dbReference type="PROSITE" id="PS51900">
    <property type="entry name" value="CB"/>
    <property type="match status" value="1"/>
</dbReference>
<dbReference type="Gene3D" id="1.10.150.130">
    <property type="match status" value="1"/>
</dbReference>
<dbReference type="Pfam" id="PF14659">
    <property type="entry name" value="Phage_int_SAM_3"/>
    <property type="match status" value="1"/>
</dbReference>
<dbReference type="InterPro" id="IPR038488">
    <property type="entry name" value="Integrase_DNA-bd_sf"/>
</dbReference>
<keyword evidence="2" id="KW-0229">DNA integration</keyword>
<evidence type="ECO:0000313" key="9">
    <source>
        <dbReference type="Proteomes" id="UP001196509"/>
    </source>
</evidence>
<evidence type="ECO:0000259" key="7">
    <source>
        <dbReference type="PROSITE" id="PS51900"/>
    </source>
</evidence>
<dbReference type="SUPFAM" id="SSF56349">
    <property type="entry name" value="DNA breaking-rejoining enzymes"/>
    <property type="match status" value="1"/>
</dbReference>
<dbReference type="PANTHER" id="PTHR30629">
    <property type="entry name" value="PROPHAGE INTEGRASE"/>
    <property type="match status" value="1"/>
</dbReference>
<evidence type="ECO:0000313" key="8">
    <source>
        <dbReference type="EMBL" id="MBW8637329.1"/>
    </source>
</evidence>
<dbReference type="Proteomes" id="UP001196509">
    <property type="component" value="Unassembled WGS sequence"/>
</dbReference>
<dbReference type="EMBL" id="JAICBX010000002">
    <property type="protein sequence ID" value="MBW8637329.1"/>
    <property type="molecule type" value="Genomic_DNA"/>
</dbReference>
<organism evidence="8 9">
    <name type="scientific">Flavimaribacter sediminis</name>
    <dbReference type="NCBI Taxonomy" id="2865987"/>
    <lineage>
        <taxon>Bacteria</taxon>
        <taxon>Pseudomonadati</taxon>
        <taxon>Pseudomonadota</taxon>
        <taxon>Alphaproteobacteria</taxon>
        <taxon>Hyphomicrobiales</taxon>
        <taxon>Rhizobiaceae</taxon>
        <taxon>Flavimaribacter</taxon>
    </lineage>
</organism>
<sequence length="411" mass="45144">MPNKLTKSVVDHAHPADRDYFLWDSDLKGFGIKISKGGRKTYVCKYRVGAGRSAPTRRYTIGAHGSPWTVDQARAEARRILGRAANGEDPAQEKQDEKKQITVTQLCDLYLEHGTGTKKPSTVATDRGRIKRHIKPLLGKKKVRDVTRADIKRFLQDVSNGKTSADVKTGLRGRAIVRGGKGAATRTVGLLGGIFSYAIDCGLIETNPVHGVKRFPDRKGERYLNQNELVRLGQALQLGLVTGINPQAIAILKLLMFTGMRKREIETLRWSEVDSDRGYLRLEDSKTGQKSVPLSAPARQVISEIPALEGSTFVFPAFRGNGFYEGTPKVWKKIRKMAGIEDVRLHDLRHSFASVAVSGGASLPLIGSLLGHKDVATTHRYAHLYDDPVRAASEAVGAQLDAFMAVAAVRK</sequence>
<evidence type="ECO:0000256" key="3">
    <source>
        <dbReference type="ARBA" id="ARBA00023125"/>
    </source>
</evidence>
<dbReference type="InterPro" id="IPR010998">
    <property type="entry name" value="Integrase_recombinase_N"/>
</dbReference>
<dbReference type="InterPro" id="IPR044068">
    <property type="entry name" value="CB"/>
</dbReference>
<dbReference type="PANTHER" id="PTHR30629:SF2">
    <property type="entry name" value="PROPHAGE INTEGRASE INTS-RELATED"/>
    <property type="match status" value="1"/>
</dbReference>
<dbReference type="RefSeq" id="WP_220228041.1">
    <property type="nucleotide sequence ID" value="NZ_JAICBX010000002.1"/>
</dbReference>
<evidence type="ECO:0000256" key="4">
    <source>
        <dbReference type="ARBA" id="ARBA00023172"/>
    </source>
</evidence>
<name>A0AAE3D056_9HYPH</name>
<protein>
    <submittedName>
        <fullName evidence="8">Tyrosine-type recombinase/integrase</fullName>
    </submittedName>
</protein>
<dbReference type="GO" id="GO:0015074">
    <property type="term" value="P:DNA integration"/>
    <property type="evidence" value="ECO:0007669"/>
    <property type="project" value="UniProtKB-KW"/>
</dbReference>
<dbReference type="InterPro" id="IPR013762">
    <property type="entry name" value="Integrase-like_cat_sf"/>
</dbReference>
<accession>A0AAE3D056</accession>
<dbReference type="InterPro" id="IPR004107">
    <property type="entry name" value="Integrase_SAM-like_N"/>
</dbReference>
<dbReference type="Gene3D" id="3.30.160.390">
    <property type="entry name" value="Integrase, DNA-binding domain"/>
    <property type="match status" value="1"/>
</dbReference>
<evidence type="ECO:0000256" key="5">
    <source>
        <dbReference type="PROSITE-ProRule" id="PRU01248"/>
    </source>
</evidence>
<dbReference type="InterPro" id="IPR050808">
    <property type="entry name" value="Phage_Integrase"/>
</dbReference>
<proteinExistence type="inferred from homology"/>
<dbReference type="InterPro" id="IPR002104">
    <property type="entry name" value="Integrase_catalytic"/>
</dbReference>
<evidence type="ECO:0000256" key="1">
    <source>
        <dbReference type="ARBA" id="ARBA00008857"/>
    </source>
</evidence>
<keyword evidence="9" id="KW-1185">Reference proteome</keyword>